<dbReference type="AlphaFoldDB" id="A0AAJ0QT82"/>
<evidence type="ECO:0000313" key="2">
    <source>
        <dbReference type="Proteomes" id="UP000076296"/>
    </source>
</evidence>
<gene>
    <name evidence="1" type="ORF">LV35_04124</name>
</gene>
<evidence type="ECO:0000313" key="1">
    <source>
        <dbReference type="EMBL" id="KZA10529.1"/>
    </source>
</evidence>
<name>A0AAJ0QT82_ACIBA</name>
<sequence>MSFGPIDAHIHRSVLGVAVGVEPLAAGLLLEEFRAIRETRIAEEPIVLEYFPNVSPLV</sequence>
<dbReference type="Proteomes" id="UP000076296">
    <property type="component" value="Unassembled WGS sequence"/>
</dbReference>
<organism evidence="1 2">
    <name type="scientific">Acinetobacter baumannii</name>
    <dbReference type="NCBI Taxonomy" id="470"/>
    <lineage>
        <taxon>Bacteria</taxon>
        <taxon>Pseudomonadati</taxon>
        <taxon>Pseudomonadota</taxon>
        <taxon>Gammaproteobacteria</taxon>
        <taxon>Moraxellales</taxon>
        <taxon>Moraxellaceae</taxon>
        <taxon>Acinetobacter</taxon>
        <taxon>Acinetobacter calcoaceticus/baumannii complex</taxon>
    </lineage>
</organism>
<dbReference type="EMBL" id="LRDT01000067">
    <property type="protein sequence ID" value="KZA10529.1"/>
    <property type="molecule type" value="Genomic_DNA"/>
</dbReference>
<proteinExistence type="predicted"/>
<accession>A0AAJ0QT82</accession>
<protein>
    <submittedName>
        <fullName evidence="1">Uncharacterized protein</fullName>
    </submittedName>
</protein>
<reference evidence="1 2" key="1">
    <citation type="submission" date="2016-01" db="EMBL/GenBank/DDBJ databases">
        <title>Draft sequences of Acinetobacter baumannii isolates from wounded military personnel.</title>
        <authorList>
            <person name="Arivett B.A."/>
            <person name="Fiester S.E."/>
            <person name="Ream D.C."/>
            <person name="Actis L.A."/>
        </authorList>
    </citation>
    <scope>NUCLEOTIDE SEQUENCE [LARGE SCALE GENOMIC DNA]</scope>
    <source>
        <strain evidence="1 2">AB2828</strain>
    </source>
</reference>
<comment type="caution">
    <text evidence="1">The sequence shown here is derived from an EMBL/GenBank/DDBJ whole genome shotgun (WGS) entry which is preliminary data.</text>
</comment>